<proteinExistence type="predicted"/>
<dbReference type="InterPro" id="IPR004183">
    <property type="entry name" value="Xdiol_dOase_suB"/>
</dbReference>
<evidence type="ECO:0000259" key="1">
    <source>
        <dbReference type="Pfam" id="PF02900"/>
    </source>
</evidence>
<dbReference type="GO" id="GO:0016702">
    <property type="term" value="F:oxidoreductase activity, acting on single donors with incorporation of molecular oxygen, incorporation of two atoms of oxygen"/>
    <property type="evidence" value="ECO:0007669"/>
    <property type="project" value="UniProtKB-ARBA"/>
</dbReference>
<dbReference type="SUPFAM" id="SSF53213">
    <property type="entry name" value="LigB-like"/>
    <property type="match status" value="1"/>
</dbReference>
<evidence type="ECO:0000313" key="3">
    <source>
        <dbReference type="EMBL" id="CAL4797807.1"/>
    </source>
</evidence>
<comment type="caution">
    <text evidence="2">The sequence shown here is derived from an EMBL/GenBank/DDBJ whole genome shotgun (WGS) entry which is preliminary data.</text>
</comment>
<dbReference type="EMBL" id="CAMXCT010004835">
    <property type="protein sequence ID" value="CAI4010495.1"/>
    <property type="molecule type" value="Genomic_DNA"/>
</dbReference>
<dbReference type="EMBL" id="CAMXCT020004835">
    <property type="protein sequence ID" value="CAL1163870.1"/>
    <property type="molecule type" value="Genomic_DNA"/>
</dbReference>
<dbReference type="Proteomes" id="UP001152797">
    <property type="component" value="Unassembled WGS sequence"/>
</dbReference>
<protein>
    <submittedName>
        <fullName evidence="3">Protein TTE1956</fullName>
    </submittedName>
</protein>
<sequence length="252" mass="27307">MSSGAKAWLGALREVYVLFESPLGHAFLGSLQGENSGATPLDDMPHAAKGRKVALNFTTPSAVARSLLQRLKARSLPVEGLEGFSDSQPLPISWGEILPLTYLRSYGKLPPVVPMSFPLRRFNHSAEMFDELLLLGSEIGQFLDQLPQRVLWLVSADLAHTHLKTGPYGYCPCAQPYDDACSKWAAAGGSLEALQDAKEYQRKGAMSCGFTGLVALQGFLKAAGWKGTVLANEHPTYYGMMVAKFSPVAFVV</sequence>
<keyword evidence="4" id="KW-1185">Reference proteome</keyword>
<dbReference type="EMBL" id="CAMXCT030004835">
    <property type="protein sequence ID" value="CAL4797807.1"/>
    <property type="molecule type" value="Genomic_DNA"/>
</dbReference>
<feature type="domain" description="Extradiol ring-cleavage dioxygenase class III enzyme subunit B" evidence="1">
    <location>
        <begin position="48"/>
        <end position="238"/>
    </location>
</feature>
<name>A0A9P1GEJ6_9DINO</name>
<accession>A0A9P1GEJ6</accession>
<reference evidence="3 4" key="2">
    <citation type="submission" date="2024-05" db="EMBL/GenBank/DDBJ databases">
        <authorList>
            <person name="Chen Y."/>
            <person name="Shah S."/>
            <person name="Dougan E. K."/>
            <person name="Thang M."/>
            <person name="Chan C."/>
        </authorList>
    </citation>
    <scope>NUCLEOTIDE SEQUENCE [LARGE SCALE GENOMIC DNA]</scope>
</reference>
<dbReference type="Gene3D" id="3.40.830.10">
    <property type="entry name" value="LigB-like"/>
    <property type="match status" value="1"/>
</dbReference>
<dbReference type="Pfam" id="PF02900">
    <property type="entry name" value="LigB"/>
    <property type="match status" value="1"/>
</dbReference>
<evidence type="ECO:0000313" key="2">
    <source>
        <dbReference type="EMBL" id="CAI4010495.1"/>
    </source>
</evidence>
<dbReference type="GO" id="GO:0008198">
    <property type="term" value="F:ferrous iron binding"/>
    <property type="evidence" value="ECO:0007669"/>
    <property type="project" value="InterPro"/>
</dbReference>
<reference evidence="2" key="1">
    <citation type="submission" date="2022-10" db="EMBL/GenBank/DDBJ databases">
        <authorList>
            <person name="Chen Y."/>
            <person name="Dougan E. K."/>
            <person name="Chan C."/>
            <person name="Rhodes N."/>
            <person name="Thang M."/>
        </authorList>
    </citation>
    <scope>NUCLEOTIDE SEQUENCE</scope>
</reference>
<dbReference type="AlphaFoldDB" id="A0A9P1GEJ6"/>
<evidence type="ECO:0000313" key="4">
    <source>
        <dbReference type="Proteomes" id="UP001152797"/>
    </source>
</evidence>
<gene>
    <name evidence="2" type="ORF">C1SCF055_LOCUS35765</name>
</gene>
<organism evidence="2">
    <name type="scientific">Cladocopium goreaui</name>
    <dbReference type="NCBI Taxonomy" id="2562237"/>
    <lineage>
        <taxon>Eukaryota</taxon>
        <taxon>Sar</taxon>
        <taxon>Alveolata</taxon>
        <taxon>Dinophyceae</taxon>
        <taxon>Suessiales</taxon>
        <taxon>Symbiodiniaceae</taxon>
        <taxon>Cladocopium</taxon>
    </lineage>
</organism>
<dbReference type="OrthoDB" id="2132071at2759"/>